<dbReference type="SMART" id="SM00980">
    <property type="entry name" value="THAP"/>
    <property type="match status" value="1"/>
</dbReference>
<evidence type="ECO:0000256" key="6">
    <source>
        <dbReference type="SAM" id="Coils"/>
    </source>
</evidence>
<dbReference type="AlphaFoldDB" id="A0A087SYK3"/>
<keyword evidence="4 5" id="KW-0238">DNA-binding</keyword>
<dbReference type="Proteomes" id="UP000054359">
    <property type="component" value="Unassembled WGS sequence"/>
</dbReference>
<dbReference type="GO" id="GO:0008270">
    <property type="term" value="F:zinc ion binding"/>
    <property type="evidence" value="ECO:0007669"/>
    <property type="project" value="UniProtKB-KW"/>
</dbReference>
<feature type="region of interest" description="Disordered" evidence="7">
    <location>
        <begin position="286"/>
        <end position="320"/>
    </location>
</feature>
<evidence type="ECO:0000256" key="1">
    <source>
        <dbReference type="ARBA" id="ARBA00022723"/>
    </source>
</evidence>
<feature type="compositionally biased region" description="Basic and acidic residues" evidence="7">
    <location>
        <begin position="614"/>
        <end position="623"/>
    </location>
</feature>
<evidence type="ECO:0000256" key="4">
    <source>
        <dbReference type="ARBA" id="ARBA00023125"/>
    </source>
</evidence>
<dbReference type="EMBL" id="KK112545">
    <property type="protein sequence ID" value="KFM57942.1"/>
    <property type="molecule type" value="Genomic_DNA"/>
</dbReference>
<dbReference type="SUPFAM" id="SSF57716">
    <property type="entry name" value="Glucocorticoid receptor-like (DNA-binding domain)"/>
    <property type="match status" value="1"/>
</dbReference>
<feature type="compositionally biased region" description="Polar residues" evidence="7">
    <location>
        <begin position="286"/>
        <end position="310"/>
    </location>
</feature>
<dbReference type="PROSITE" id="PS50950">
    <property type="entry name" value="ZF_THAP"/>
    <property type="match status" value="1"/>
</dbReference>
<sequence length="776" mass="86738">MVICCVPDCRSDSWKLDSSVTFHEFPSDPNFAAKWIKQINNAVKAKPMWFPRANAVICSKHFLQTDFKPDSDALKPRCIPSVFGFRYFGPNAGTEDHSTSVQKSPLIVKVNKPVESTQANGNDTRIVNVYSNAENFQKFNQNATSCSKHVISVFNSSKQNVCHNSSFTKQITSCETTVNKNNSVMGIKCDQSARTNVGDKRLYDAKHSAKILPKRPRRREKYGGSDLIEIGPNTFLKINPDIIKVNKKQTPSGNTVLQFTMDQKLATGKPSDYLPQLIEGIQNPSLQQNEQASKISVPSSSVTNIQSPTEKAQKEASEKAPTIQHVLGHLVDTHICKESCADLKIMEDEDIQIIESKTNKEESAGSIVLNESGGKDSNACNKSADASMNDNYSTCIAKAPVLMTTNVPLSHCFMEKPKYLSQLKQKSRQIASLKYKITSLTKKIEELEDRCIVQERQLSYSFMKRLKTIRKNASKGDPSATYILEQIRGYSGKSKMRWSDSTLSQCAIWCKKAPYAYEYFKKADFFKLPCLGTVKRFMKKHPELKFQKKNDNSTNPDDEDSSSDFDFDENDSEDEGKENSEGGNCETETCETVLFVPSAANVLNEQPEQQETSDATKKLDNGKNIKNNEAIPENVPSDHITQTLQNDCSLENEHISDKTENMEKNNFPVTVDSSNLQVQEVILPRAEVILPTGEVFQCYSSNICNGDIGSQYYIIPNVGDQNSAVDHEYSVVQTDSLPVIIQNLENSQLPMQQEQLIFISNSSDQVECSETEVATA</sequence>
<evidence type="ECO:0000256" key="5">
    <source>
        <dbReference type="PROSITE-ProRule" id="PRU00309"/>
    </source>
</evidence>
<organism evidence="9 10">
    <name type="scientific">Stegodyphus mimosarum</name>
    <name type="common">African social velvet spider</name>
    <dbReference type="NCBI Taxonomy" id="407821"/>
    <lineage>
        <taxon>Eukaryota</taxon>
        <taxon>Metazoa</taxon>
        <taxon>Ecdysozoa</taxon>
        <taxon>Arthropoda</taxon>
        <taxon>Chelicerata</taxon>
        <taxon>Arachnida</taxon>
        <taxon>Araneae</taxon>
        <taxon>Araneomorphae</taxon>
        <taxon>Entelegynae</taxon>
        <taxon>Eresoidea</taxon>
        <taxon>Eresidae</taxon>
        <taxon>Stegodyphus</taxon>
    </lineage>
</organism>
<evidence type="ECO:0000256" key="3">
    <source>
        <dbReference type="ARBA" id="ARBA00022833"/>
    </source>
</evidence>
<keyword evidence="6" id="KW-0175">Coiled coil</keyword>
<evidence type="ECO:0000313" key="9">
    <source>
        <dbReference type="EMBL" id="KFM57942.1"/>
    </source>
</evidence>
<dbReference type="GO" id="GO:0003677">
    <property type="term" value="F:DNA binding"/>
    <property type="evidence" value="ECO:0007669"/>
    <property type="project" value="UniProtKB-UniRule"/>
</dbReference>
<keyword evidence="10" id="KW-1185">Reference proteome</keyword>
<keyword evidence="3" id="KW-0862">Zinc</keyword>
<keyword evidence="1" id="KW-0479">Metal-binding</keyword>
<dbReference type="InterPro" id="IPR006612">
    <property type="entry name" value="THAP_Znf"/>
</dbReference>
<proteinExistence type="predicted"/>
<feature type="compositionally biased region" description="Acidic residues" evidence="7">
    <location>
        <begin position="556"/>
        <end position="576"/>
    </location>
</feature>
<evidence type="ECO:0000256" key="2">
    <source>
        <dbReference type="ARBA" id="ARBA00022771"/>
    </source>
</evidence>
<evidence type="ECO:0000256" key="7">
    <source>
        <dbReference type="SAM" id="MobiDB-lite"/>
    </source>
</evidence>
<feature type="non-terminal residue" evidence="9">
    <location>
        <position position="776"/>
    </location>
</feature>
<dbReference type="OMA" id="ICKESCA"/>
<name>A0A087SYK3_STEMI</name>
<evidence type="ECO:0000259" key="8">
    <source>
        <dbReference type="PROSITE" id="PS50950"/>
    </source>
</evidence>
<feature type="region of interest" description="Disordered" evidence="7">
    <location>
        <begin position="605"/>
        <end position="637"/>
    </location>
</feature>
<reference evidence="9 10" key="1">
    <citation type="submission" date="2013-11" db="EMBL/GenBank/DDBJ databases">
        <title>Genome sequencing of Stegodyphus mimosarum.</title>
        <authorList>
            <person name="Bechsgaard J."/>
        </authorList>
    </citation>
    <scope>NUCLEOTIDE SEQUENCE [LARGE SCALE GENOMIC DNA]</scope>
</reference>
<dbReference type="OrthoDB" id="6428047at2759"/>
<keyword evidence="2 5" id="KW-0863">Zinc-finger</keyword>
<gene>
    <name evidence="9" type="ORF">X975_18183</name>
</gene>
<feature type="coiled-coil region" evidence="6">
    <location>
        <begin position="423"/>
        <end position="457"/>
    </location>
</feature>
<accession>A0A087SYK3</accession>
<evidence type="ECO:0000313" key="10">
    <source>
        <dbReference type="Proteomes" id="UP000054359"/>
    </source>
</evidence>
<protein>
    <submittedName>
        <fullName evidence="9">THAP domain-containing protein 6</fullName>
    </submittedName>
</protein>
<feature type="region of interest" description="Disordered" evidence="7">
    <location>
        <begin position="547"/>
        <end position="585"/>
    </location>
</feature>
<feature type="domain" description="THAP-type" evidence="8">
    <location>
        <begin position="1"/>
        <end position="83"/>
    </location>
</feature>
<dbReference type="Pfam" id="PF05485">
    <property type="entry name" value="THAP"/>
    <property type="match status" value="1"/>
</dbReference>